<keyword evidence="4" id="KW-0732">Signal</keyword>
<dbReference type="AlphaFoldDB" id="A0A0S2HXK9"/>
<name>A0A0S2HXK9_9BACT</name>
<protein>
    <submittedName>
        <fullName evidence="6">TonB-linked outer membrane protein, SusC/RagA family</fullName>
    </submittedName>
</protein>
<sequence length="774" mass="86909" precursor="true">MMKKIFLIVTLFCVTGAFAQTGSVKGFIYDKETGEPALFTNVILKGTTFGAATDINGFYAISKVPAGTYELMVTYLGYDTLVVDIDITPGKPLTKNLYLQPASITIQDIVVSAEKEEMKNQVHTAVVKISPRQIEKLPSVGAEVDIAQYIQVVPGVVFTGDQGGQLYIRGGAPIHNKVLLDGMTIYNPFHSIGMFSVFDTDLLLNADIYTGGFNAEYGGRISSIMDLRTRQGNKKKFSGKVSTNTFASRVLLEGPLKKFTEESPSSLTYALSVKHSYLEQTSKELYEYVDEDGLPFNFTDVYGKVSLTGESGNKFNVFGFNFTDRVNYQGTTDLEWSNGGGGATAVVVPSQSNSIIDFHVNFSDYEISMETSEIQPSTSSIRDFGFGLGVKSFIGKNEISFGFDFSSYATDYTFYNAYGFNVNHQQNTAEYSTFLQFKGQWGDLIVEPGVRLIYYASLGEPSLEPRLGMKYKISDNLRLKASGGFYSQNLIAANSQRSVVDLFYGFLSSPESLPASFRGEEVETKLQKAKHIVGGVEYDVNNRITVNFESYYKYMNPLININPNKRFGENTAFNDIPDILKTSYMFEQGDAYGFDLSLKYDYKRWYVWTVGSWGYVNRTGYFYDDLTQEAQLIEYPPHFDRRLSVNVLTSYTFGARLNWVVSMRWNYGSGLPFTSSVAYYESLSLNSMNDDYSNTTGDIGTIYGGVNERRLTAYHRLDLNVKRKFYLKGDAEIELVASLTNVYDRNNVFYVNRLANEVIYQLPILPSFGMTFKF</sequence>
<comment type="subcellular location">
    <subcellularLocation>
        <location evidence="1">Cell outer membrane</location>
    </subcellularLocation>
</comment>
<evidence type="ECO:0000256" key="4">
    <source>
        <dbReference type="SAM" id="SignalP"/>
    </source>
</evidence>
<evidence type="ECO:0000256" key="3">
    <source>
        <dbReference type="ARBA" id="ARBA00023237"/>
    </source>
</evidence>
<feature type="domain" description="TonB-dependent receptor plug" evidence="5">
    <location>
        <begin position="123"/>
        <end position="220"/>
    </location>
</feature>
<dbReference type="InterPro" id="IPR036942">
    <property type="entry name" value="Beta-barrel_TonB_sf"/>
</dbReference>
<accession>A0A0S2HXK9</accession>
<dbReference type="EMBL" id="CP013118">
    <property type="protein sequence ID" value="ALO14782.1"/>
    <property type="molecule type" value="Genomic_DNA"/>
</dbReference>
<dbReference type="KEGG" id="blq:L21SP5_01123"/>
<feature type="chain" id="PRO_5006599402" evidence="4">
    <location>
        <begin position="20"/>
        <end position="774"/>
    </location>
</feature>
<dbReference type="InterPro" id="IPR037066">
    <property type="entry name" value="Plug_dom_sf"/>
</dbReference>
<dbReference type="Pfam" id="PF13715">
    <property type="entry name" value="CarbopepD_reg_2"/>
    <property type="match status" value="1"/>
</dbReference>
<evidence type="ECO:0000259" key="5">
    <source>
        <dbReference type="Pfam" id="PF07715"/>
    </source>
</evidence>
<evidence type="ECO:0000313" key="6">
    <source>
        <dbReference type="EMBL" id="ALO14782.1"/>
    </source>
</evidence>
<organism evidence="6 7">
    <name type="scientific">Salinivirga cyanobacteriivorans</name>
    <dbReference type="NCBI Taxonomy" id="1307839"/>
    <lineage>
        <taxon>Bacteria</taxon>
        <taxon>Pseudomonadati</taxon>
        <taxon>Bacteroidota</taxon>
        <taxon>Bacteroidia</taxon>
        <taxon>Bacteroidales</taxon>
        <taxon>Salinivirgaceae</taxon>
        <taxon>Salinivirga</taxon>
    </lineage>
</organism>
<dbReference type="Gene3D" id="2.60.40.1120">
    <property type="entry name" value="Carboxypeptidase-like, regulatory domain"/>
    <property type="match status" value="1"/>
</dbReference>
<feature type="signal peptide" evidence="4">
    <location>
        <begin position="1"/>
        <end position="19"/>
    </location>
</feature>
<dbReference type="Gene3D" id="2.40.170.20">
    <property type="entry name" value="TonB-dependent receptor, beta-barrel domain"/>
    <property type="match status" value="1"/>
</dbReference>
<evidence type="ECO:0000256" key="1">
    <source>
        <dbReference type="ARBA" id="ARBA00004442"/>
    </source>
</evidence>
<dbReference type="InterPro" id="IPR012910">
    <property type="entry name" value="Plug_dom"/>
</dbReference>
<proteinExistence type="predicted"/>
<evidence type="ECO:0000256" key="2">
    <source>
        <dbReference type="ARBA" id="ARBA00023136"/>
    </source>
</evidence>
<evidence type="ECO:0000313" key="7">
    <source>
        <dbReference type="Proteomes" id="UP000064893"/>
    </source>
</evidence>
<dbReference type="Pfam" id="PF07715">
    <property type="entry name" value="Plug"/>
    <property type="match status" value="1"/>
</dbReference>
<reference evidence="6 7" key="1">
    <citation type="submission" date="2015-11" db="EMBL/GenBank/DDBJ databases">
        <title>Description and complete genome sequence of a novel strain predominating in hypersaline microbial mats and representing a new family of the Bacteriodetes phylum.</title>
        <authorList>
            <person name="Spring S."/>
            <person name="Bunk B."/>
            <person name="Sproer C."/>
            <person name="Klenk H.-P."/>
        </authorList>
    </citation>
    <scope>NUCLEOTIDE SEQUENCE [LARGE SCALE GENOMIC DNA]</scope>
    <source>
        <strain evidence="6 7">L21-Spi-D4</strain>
    </source>
</reference>
<dbReference type="Proteomes" id="UP000064893">
    <property type="component" value="Chromosome"/>
</dbReference>
<keyword evidence="3" id="KW-0998">Cell outer membrane</keyword>
<dbReference type="RefSeq" id="WP_057952298.1">
    <property type="nucleotide sequence ID" value="NZ_CP013118.1"/>
</dbReference>
<keyword evidence="2" id="KW-0472">Membrane</keyword>
<dbReference type="InterPro" id="IPR008969">
    <property type="entry name" value="CarboxyPept-like_regulatory"/>
</dbReference>
<gene>
    <name evidence="6" type="ORF">L21SP5_01123</name>
</gene>
<dbReference type="GO" id="GO:0009279">
    <property type="term" value="C:cell outer membrane"/>
    <property type="evidence" value="ECO:0007669"/>
    <property type="project" value="UniProtKB-SubCell"/>
</dbReference>
<keyword evidence="7" id="KW-1185">Reference proteome</keyword>
<dbReference type="STRING" id="1307839.L21SP5_01123"/>
<dbReference type="SUPFAM" id="SSF49464">
    <property type="entry name" value="Carboxypeptidase regulatory domain-like"/>
    <property type="match status" value="1"/>
</dbReference>
<dbReference type="OrthoDB" id="9760333at2"/>
<dbReference type="SUPFAM" id="SSF56935">
    <property type="entry name" value="Porins"/>
    <property type="match status" value="1"/>
</dbReference>
<dbReference type="Gene3D" id="2.170.130.10">
    <property type="entry name" value="TonB-dependent receptor, plug domain"/>
    <property type="match status" value="1"/>
</dbReference>